<dbReference type="GeneID" id="101851562"/>
<dbReference type="PANTHER" id="PTHR11266:SF8">
    <property type="entry name" value="MPV17-LIKE PROTEIN 2"/>
    <property type="match status" value="1"/>
</dbReference>
<feature type="transmembrane region" description="Helical" evidence="6">
    <location>
        <begin position="69"/>
        <end position="87"/>
    </location>
</feature>
<evidence type="ECO:0000256" key="5">
    <source>
        <dbReference type="ARBA" id="ARBA00023136"/>
    </source>
</evidence>
<sequence>MNPARKVWTFRHMFASAQQVGTVLFSRRYLLYTNTGISVSLSVSGDILQQRYQLMKHNSDKSSLNVKRTGQMAVCGFLAGPVAHYWYILLDRWLPGRCARTIVKKVILDQLVCSPIFIGLYLVSIGILDDKKWELLKEEFATKGVWLFLGDCLIWIPAQICNFAILPTRFRVLFDNMVSLFADVFYSYVIFDHECDNMKPLSKDTLRVERM</sequence>
<evidence type="ECO:0000256" key="2">
    <source>
        <dbReference type="ARBA" id="ARBA00006824"/>
    </source>
</evidence>
<organism evidence="7 8">
    <name type="scientific">Aplysia californica</name>
    <name type="common">California sea hare</name>
    <dbReference type="NCBI Taxonomy" id="6500"/>
    <lineage>
        <taxon>Eukaryota</taxon>
        <taxon>Metazoa</taxon>
        <taxon>Spiralia</taxon>
        <taxon>Lophotrochozoa</taxon>
        <taxon>Mollusca</taxon>
        <taxon>Gastropoda</taxon>
        <taxon>Heterobranchia</taxon>
        <taxon>Euthyneura</taxon>
        <taxon>Tectipleura</taxon>
        <taxon>Aplysiida</taxon>
        <taxon>Aplysioidea</taxon>
        <taxon>Aplysiidae</taxon>
        <taxon>Aplysia</taxon>
    </lineage>
</organism>
<dbReference type="Pfam" id="PF04117">
    <property type="entry name" value="Mpv17_PMP22"/>
    <property type="match status" value="1"/>
</dbReference>
<dbReference type="PANTHER" id="PTHR11266">
    <property type="entry name" value="PEROXISOMAL MEMBRANE PROTEIN 2, PXMP2 MPV17"/>
    <property type="match status" value="1"/>
</dbReference>
<protein>
    <submittedName>
        <fullName evidence="8">Mpv17-like protein 2</fullName>
    </submittedName>
</protein>
<evidence type="ECO:0000256" key="6">
    <source>
        <dbReference type="RuleBase" id="RU363053"/>
    </source>
</evidence>
<keyword evidence="3 6" id="KW-0812">Transmembrane</keyword>
<gene>
    <name evidence="8" type="primary">LOC101851562</name>
</gene>
<feature type="transmembrane region" description="Helical" evidence="6">
    <location>
        <begin position="29"/>
        <end position="48"/>
    </location>
</feature>
<proteinExistence type="inferred from homology"/>
<feature type="transmembrane region" description="Helical" evidence="6">
    <location>
        <begin position="140"/>
        <end position="166"/>
    </location>
</feature>
<comment type="subcellular location">
    <subcellularLocation>
        <location evidence="1">Membrane</location>
        <topology evidence="1">Multi-pass membrane protein</topology>
    </subcellularLocation>
</comment>
<evidence type="ECO:0000256" key="3">
    <source>
        <dbReference type="ARBA" id="ARBA00022692"/>
    </source>
</evidence>
<evidence type="ECO:0000313" key="7">
    <source>
        <dbReference type="Proteomes" id="UP000694888"/>
    </source>
</evidence>
<evidence type="ECO:0000313" key="8">
    <source>
        <dbReference type="RefSeq" id="XP_005092850.1"/>
    </source>
</evidence>
<evidence type="ECO:0000256" key="1">
    <source>
        <dbReference type="ARBA" id="ARBA00004141"/>
    </source>
</evidence>
<dbReference type="RefSeq" id="XP_005092850.1">
    <property type="nucleotide sequence ID" value="XM_005092793.3"/>
</dbReference>
<keyword evidence="7" id="KW-1185">Reference proteome</keyword>
<dbReference type="InterPro" id="IPR007248">
    <property type="entry name" value="Mpv17_PMP22"/>
</dbReference>
<evidence type="ECO:0000256" key="4">
    <source>
        <dbReference type="ARBA" id="ARBA00022989"/>
    </source>
</evidence>
<name>A0ABM0JG10_APLCA</name>
<feature type="transmembrane region" description="Helical" evidence="6">
    <location>
        <begin position="107"/>
        <end position="128"/>
    </location>
</feature>
<keyword evidence="4 6" id="KW-1133">Transmembrane helix</keyword>
<comment type="similarity">
    <text evidence="2 6">Belongs to the peroxisomal membrane protein PXMP2/4 family.</text>
</comment>
<dbReference type="Proteomes" id="UP000694888">
    <property type="component" value="Unplaced"/>
</dbReference>
<keyword evidence="5 6" id="KW-0472">Membrane</keyword>
<accession>A0ABM0JG10</accession>
<reference evidence="8" key="1">
    <citation type="submission" date="2025-08" db="UniProtKB">
        <authorList>
            <consortium name="RefSeq"/>
        </authorList>
    </citation>
    <scope>IDENTIFICATION</scope>
</reference>